<keyword evidence="2" id="KW-1185">Reference proteome</keyword>
<protein>
    <submittedName>
        <fullName evidence="1">Uncharacterized protein</fullName>
    </submittedName>
</protein>
<dbReference type="AlphaFoldDB" id="A0AAV6HJ68"/>
<organism evidence="1 2">
    <name type="scientific">Rhododendron griersonianum</name>
    <dbReference type="NCBI Taxonomy" id="479676"/>
    <lineage>
        <taxon>Eukaryota</taxon>
        <taxon>Viridiplantae</taxon>
        <taxon>Streptophyta</taxon>
        <taxon>Embryophyta</taxon>
        <taxon>Tracheophyta</taxon>
        <taxon>Spermatophyta</taxon>
        <taxon>Magnoliopsida</taxon>
        <taxon>eudicotyledons</taxon>
        <taxon>Gunneridae</taxon>
        <taxon>Pentapetalae</taxon>
        <taxon>asterids</taxon>
        <taxon>Ericales</taxon>
        <taxon>Ericaceae</taxon>
        <taxon>Ericoideae</taxon>
        <taxon>Rhodoreae</taxon>
        <taxon>Rhododendron</taxon>
    </lineage>
</organism>
<accession>A0AAV6HJ68</accession>
<sequence>MAAKQFDDVWSNMGSINTGKGKWGTLGLFAVVCWNVWKAINDKVFSGSRQEEVNISAKVVAEFTEYCQAIEEGKIENGAVFGWQWLRFRVTEATSLSRKVTLRRSFECCKEGVRLMPLLFFNFIPRTFALSLTSPLTWNGNFCTWSRRYIPNMFKRHTK</sequence>
<gene>
    <name evidence="1" type="ORF">RHGRI_038620</name>
</gene>
<dbReference type="Proteomes" id="UP000823749">
    <property type="component" value="Unassembled WGS sequence"/>
</dbReference>
<comment type="caution">
    <text evidence="1">The sequence shown here is derived from an EMBL/GenBank/DDBJ whole genome shotgun (WGS) entry which is preliminary data.</text>
</comment>
<evidence type="ECO:0000313" key="2">
    <source>
        <dbReference type="Proteomes" id="UP000823749"/>
    </source>
</evidence>
<proteinExistence type="predicted"/>
<dbReference type="EMBL" id="JACTNZ010000027">
    <property type="protein sequence ID" value="KAG5512976.1"/>
    <property type="molecule type" value="Genomic_DNA"/>
</dbReference>
<name>A0AAV6HJ68_9ERIC</name>
<evidence type="ECO:0000313" key="1">
    <source>
        <dbReference type="EMBL" id="KAG5512976.1"/>
    </source>
</evidence>
<reference evidence="1" key="1">
    <citation type="submission" date="2020-08" db="EMBL/GenBank/DDBJ databases">
        <title>Plant Genome Project.</title>
        <authorList>
            <person name="Zhang R.-G."/>
        </authorList>
    </citation>
    <scope>NUCLEOTIDE SEQUENCE</scope>
    <source>
        <strain evidence="1">WSP0</strain>
        <tissue evidence="1">Leaf</tissue>
    </source>
</reference>